<dbReference type="NCBIfam" id="TIGR01640">
    <property type="entry name" value="F_box_assoc_1"/>
    <property type="match status" value="1"/>
</dbReference>
<keyword evidence="3" id="KW-1185">Reference proteome</keyword>
<dbReference type="AlphaFoldDB" id="A0AAD4SKG1"/>
<proteinExistence type="predicted"/>
<protein>
    <recommendedName>
        <fullName evidence="1">F-box domain-containing protein</fullName>
    </recommendedName>
</protein>
<feature type="domain" description="F-box" evidence="1">
    <location>
        <begin position="1"/>
        <end position="45"/>
    </location>
</feature>
<name>A0AAD4SKG1_9MAGN</name>
<evidence type="ECO:0000259" key="1">
    <source>
        <dbReference type="PROSITE" id="PS50181"/>
    </source>
</evidence>
<evidence type="ECO:0000313" key="3">
    <source>
        <dbReference type="Proteomes" id="UP001202328"/>
    </source>
</evidence>
<dbReference type="Gene3D" id="1.20.1280.50">
    <property type="match status" value="1"/>
</dbReference>
<evidence type="ECO:0000313" key="2">
    <source>
        <dbReference type="EMBL" id="KAI3908203.1"/>
    </source>
</evidence>
<sequence>MERVLPEDIILNIFSRVPFESLFECRLVSKTWNYFISHLSKVNSASSNSKVGFISLNMLQNLKFQLLYLEYDETHNNEQHLRISKINHPPISRVHYWLFMISGVNAPYQKIKSVIIGSSNGLICLSIPRNGYFGVFNDPLYIFNPVTREYLLLPICSENCLNGRNVFGFGYNDKTNEYKVVRIYYESEEHTERGQVQVYTLGAGTGWRNKREIACSLQTNNSYSPGMNVDGEVYWLHQGILKKDSVAGQIMGSNEGRILAFNLADEVFRLLPNPPYYITLPSGQIFLAFLYEQIQVLGGCLCYVLKARYDTINIWSFKKNNDTSKKEENSSHWSLAGTVHIQHDDLAQFFHLTKSGKILYWDDKKTALSYDPRTSSIKDLLNDGTTGLEVFETISYESSFVSLKALGEENVKMFNRIN</sequence>
<dbReference type="Pfam" id="PF00646">
    <property type="entry name" value="F-box"/>
    <property type="match status" value="1"/>
</dbReference>
<dbReference type="InterPro" id="IPR001810">
    <property type="entry name" value="F-box_dom"/>
</dbReference>
<dbReference type="InterPro" id="IPR017451">
    <property type="entry name" value="F-box-assoc_interact_dom"/>
</dbReference>
<dbReference type="Proteomes" id="UP001202328">
    <property type="component" value="Unassembled WGS sequence"/>
</dbReference>
<dbReference type="InterPro" id="IPR036047">
    <property type="entry name" value="F-box-like_dom_sf"/>
</dbReference>
<reference evidence="2" key="1">
    <citation type="submission" date="2022-04" db="EMBL/GenBank/DDBJ databases">
        <title>A functionally conserved STORR gene fusion in Papaver species that diverged 16.8 million years ago.</title>
        <authorList>
            <person name="Catania T."/>
        </authorList>
    </citation>
    <scope>NUCLEOTIDE SEQUENCE</scope>
    <source>
        <strain evidence="2">S-188037</strain>
    </source>
</reference>
<dbReference type="PANTHER" id="PTHR31672">
    <property type="entry name" value="BNACNNG10540D PROTEIN"/>
    <property type="match status" value="1"/>
</dbReference>
<dbReference type="Pfam" id="PF08268">
    <property type="entry name" value="FBA_3"/>
    <property type="match status" value="1"/>
</dbReference>
<dbReference type="PANTHER" id="PTHR31672:SF13">
    <property type="entry name" value="F-BOX PROTEIN CPR30-LIKE"/>
    <property type="match status" value="1"/>
</dbReference>
<dbReference type="InterPro" id="IPR013187">
    <property type="entry name" value="F-box-assoc_dom_typ3"/>
</dbReference>
<accession>A0AAD4SKG1</accession>
<dbReference type="SMART" id="SM00256">
    <property type="entry name" value="FBOX"/>
    <property type="match status" value="1"/>
</dbReference>
<dbReference type="InterPro" id="IPR050796">
    <property type="entry name" value="SCF_F-box_component"/>
</dbReference>
<gene>
    <name evidence="2" type="ORF">MKW98_029504</name>
</gene>
<organism evidence="2 3">
    <name type="scientific">Papaver atlanticum</name>
    <dbReference type="NCBI Taxonomy" id="357466"/>
    <lineage>
        <taxon>Eukaryota</taxon>
        <taxon>Viridiplantae</taxon>
        <taxon>Streptophyta</taxon>
        <taxon>Embryophyta</taxon>
        <taxon>Tracheophyta</taxon>
        <taxon>Spermatophyta</taxon>
        <taxon>Magnoliopsida</taxon>
        <taxon>Ranunculales</taxon>
        <taxon>Papaveraceae</taxon>
        <taxon>Papaveroideae</taxon>
        <taxon>Papaver</taxon>
    </lineage>
</organism>
<dbReference type="SUPFAM" id="SSF81383">
    <property type="entry name" value="F-box domain"/>
    <property type="match status" value="1"/>
</dbReference>
<dbReference type="EMBL" id="JAJJMB010010520">
    <property type="protein sequence ID" value="KAI3908203.1"/>
    <property type="molecule type" value="Genomic_DNA"/>
</dbReference>
<dbReference type="PROSITE" id="PS50181">
    <property type="entry name" value="FBOX"/>
    <property type="match status" value="1"/>
</dbReference>
<comment type="caution">
    <text evidence="2">The sequence shown here is derived from an EMBL/GenBank/DDBJ whole genome shotgun (WGS) entry which is preliminary data.</text>
</comment>